<evidence type="ECO:0000259" key="2">
    <source>
        <dbReference type="Pfam" id="PF21789"/>
    </source>
</evidence>
<dbReference type="Pfam" id="PF21788">
    <property type="entry name" value="TNP-like_GBD"/>
    <property type="match status" value="1"/>
</dbReference>
<organism evidence="3 4">
    <name type="scientific">Frankliniella fusca</name>
    <dbReference type="NCBI Taxonomy" id="407009"/>
    <lineage>
        <taxon>Eukaryota</taxon>
        <taxon>Metazoa</taxon>
        <taxon>Ecdysozoa</taxon>
        <taxon>Arthropoda</taxon>
        <taxon>Hexapoda</taxon>
        <taxon>Insecta</taxon>
        <taxon>Pterygota</taxon>
        <taxon>Neoptera</taxon>
        <taxon>Paraneoptera</taxon>
        <taxon>Thysanoptera</taxon>
        <taxon>Terebrantia</taxon>
        <taxon>Thripoidea</taxon>
        <taxon>Thripidae</taxon>
        <taxon>Frankliniella</taxon>
    </lineage>
</organism>
<dbReference type="Pfam" id="PF21789">
    <property type="entry name" value="TNP-like_RNaseH_C"/>
    <property type="match status" value="1"/>
</dbReference>
<dbReference type="Proteomes" id="UP001219518">
    <property type="component" value="Unassembled WGS sequence"/>
</dbReference>
<feature type="domain" description="Transposable element P transposase-like RNase H C-terminal" evidence="2">
    <location>
        <begin position="189"/>
        <end position="212"/>
    </location>
</feature>
<dbReference type="InterPro" id="IPR048367">
    <property type="entry name" value="TNP-like_RNaseH_C"/>
</dbReference>
<keyword evidence="4" id="KW-1185">Reference proteome</keyword>
<protein>
    <submittedName>
        <fullName evidence="3">Transposable element P transposase</fullName>
    </submittedName>
</protein>
<evidence type="ECO:0000313" key="4">
    <source>
        <dbReference type="Proteomes" id="UP001219518"/>
    </source>
</evidence>
<name>A0AAE1LYP8_9NEOP</name>
<feature type="domain" description="Transposable element P transposase-like GTP-binding insertion" evidence="1">
    <location>
        <begin position="2"/>
        <end position="94"/>
    </location>
</feature>
<sequence length="261" mass="29863">MWKNGEILSWEAIEKLHSATLTDKFKKHKLTFGHVRLTAFSRMNVRLATQTMSASVAKSLSDYKNDESFLGTVTDSLIQFLQVVNKFFDCLNGSHDPEGRRNKSNPFLLPYTSIEDERFKILKEEVLGFFEEWKVDARNREGNFTNEDRERMMISNLSFESLQVTIYGFCAAVQFLLRNGFASVDAKDFNQDKLEQYFGIVRMSGGARNNPTLYRLANTVQALTAQQEIAIPPKKGNTRANSVTLQVNQEPLPCRKQSKKK</sequence>
<evidence type="ECO:0000259" key="1">
    <source>
        <dbReference type="Pfam" id="PF21788"/>
    </source>
</evidence>
<dbReference type="EMBL" id="JAHWGI010001443">
    <property type="protein sequence ID" value="KAK3933217.1"/>
    <property type="molecule type" value="Genomic_DNA"/>
</dbReference>
<reference evidence="3" key="2">
    <citation type="journal article" date="2023" name="BMC Genomics">
        <title>Pest status, molecular evolution, and epigenetic factors derived from the genome assembly of Frankliniella fusca, a thysanopteran phytovirus vector.</title>
        <authorList>
            <person name="Catto M.A."/>
            <person name="Labadie P.E."/>
            <person name="Jacobson A.L."/>
            <person name="Kennedy G.G."/>
            <person name="Srinivasan R."/>
            <person name="Hunt B.G."/>
        </authorList>
    </citation>
    <scope>NUCLEOTIDE SEQUENCE</scope>
    <source>
        <strain evidence="3">PL_HMW_Pooled</strain>
    </source>
</reference>
<proteinExistence type="predicted"/>
<evidence type="ECO:0000313" key="3">
    <source>
        <dbReference type="EMBL" id="KAK3933217.1"/>
    </source>
</evidence>
<gene>
    <name evidence="3" type="ORF">KUF71_017478</name>
</gene>
<reference evidence="3" key="1">
    <citation type="submission" date="2021-07" db="EMBL/GenBank/DDBJ databases">
        <authorList>
            <person name="Catto M.A."/>
            <person name="Jacobson A."/>
            <person name="Kennedy G."/>
            <person name="Labadie P."/>
            <person name="Hunt B.G."/>
            <person name="Srinivasan R."/>
        </authorList>
    </citation>
    <scope>NUCLEOTIDE SEQUENCE</scope>
    <source>
        <strain evidence="3">PL_HMW_Pooled</strain>
        <tissue evidence="3">Head</tissue>
    </source>
</reference>
<dbReference type="InterPro" id="IPR048366">
    <property type="entry name" value="TNP-like_GBD"/>
</dbReference>
<comment type="caution">
    <text evidence="3">The sequence shown here is derived from an EMBL/GenBank/DDBJ whole genome shotgun (WGS) entry which is preliminary data.</text>
</comment>
<accession>A0AAE1LYP8</accession>
<dbReference type="AlphaFoldDB" id="A0AAE1LYP8"/>